<dbReference type="Proteomes" id="UP001147760">
    <property type="component" value="Unassembled WGS sequence"/>
</dbReference>
<evidence type="ECO:0000313" key="4">
    <source>
        <dbReference type="Proteomes" id="UP001147760"/>
    </source>
</evidence>
<evidence type="ECO:0000259" key="2">
    <source>
        <dbReference type="Pfam" id="PF04082"/>
    </source>
</evidence>
<evidence type="ECO:0000313" key="3">
    <source>
        <dbReference type="EMBL" id="KAJ5462479.1"/>
    </source>
</evidence>
<gene>
    <name evidence="3" type="ORF">N7530_010684</name>
</gene>
<dbReference type="GO" id="GO:0006351">
    <property type="term" value="P:DNA-templated transcription"/>
    <property type="evidence" value="ECO:0007669"/>
    <property type="project" value="InterPro"/>
</dbReference>
<dbReference type="EMBL" id="JAPWDO010000007">
    <property type="protein sequence ID" value="KAJ5462479.1"/>
    <property type="molecule type" value="Genomic_DNA"/>
</dbReference>
<protein>
    <submittedName>
        <fullName evidence="3">Transcription factor</fullName>
    </submittedName>
</protein>
<keyword evidence="1" id="KW-0539">Nucleus</keyword>
<dbReference type="GO" id="GO:0003677">
    <property type="term" value="F:DNA binding"/>
    <property type="evidence" value="ECO:0007669"/>
    <property type="project" value="InterPro"/>
</dbReference>
<dbReference type="OrthoDB" id="4132249at2759"/>
<sequence>ANFSSCPAPTATCSIVKALNSVNGLNYRDCERLYTPLPPALVADSPRVCQYISQVFAPYHARCARGHAPFRLLLTGTAVCETVCVSGVSLCGNGCADAGPYTADWGWAFFNVWGGAVGGGCACVLGMRSLGGVGHGESFDFILFVCFVWEFGSAGLYLATSFAFSLGLYRESTYAEYEIEEAEERRRIFWLLFITERLAKPVILRNSIYKPQVLCSGDPILAYRFINLINIFKKLTPNLYNWVSAGGGDSTLERLLTSAI</sequence>
<feature type="non-terminal residue" evidence="3">
    <location>
        <position position="260"/>
    </location>
</feature>
<dbReference type="Pfam" id="PF04082">
    <property type="entry name" value="Fungal_trans"/>
    <property type="match status" value="1"/>
</dbReference>
<evidence type="ECO:0000256" key="1">
    <source>
        <dbReference type="ARBA" id="ARBA00023242"/>
    </source>
</evidence>
<feature type="domain" description="Xylanolytic transcriptional activator regulatory" evidence="2">
    <location>
        <begin position="159"/>
        <end position="198"/>
    </location>
</feature>
<organism evidence="3 4">
    <name type="scientific">Penicillium desertorum</name>
    <dbReference type="NCBI Taxonomy" id="1303715"/>
    <lineage>
        <taxon>Eukaryota</taxon>
        <taxon>Fungi</taxon>
        <taxon>Dikarya</taxon>
        <taxon>Ascomycota</taxon>
        <taxon>Pezizomycotina</taxon>
        <taxon>Eurotiomycetes</taxon>
        <taxon>Eurotiomycetidae</taxon>
        <taxon>Eurotiales</taxon>
        <taxon>Aspergillaceae</taxon>
        <taxon>Penicillium</taxon>
    </lineage>
</organism>
<proteinExistence type="predicted"/>
<dbReference type="GO" id="GO:0008270">
    <property type="term" value="F:zinc ion binding"/>
    <property type="evidence" value="ECO:0007669"/>
    <property type="project" value="InterPro"/>
</dbReference>
<name>A0A9W9WHW6_9EURO</name>
<keyword evidence="4" id="KW-1185">Reference proteome</keyword>
<dbReference type="AlphaFoldDB" id="A0A9W9WHW6"/>
<comment type="caution">
    <text evidence="3">The sequence shown here is derived from an EMBL/GenBank/DDBJ whole genome shotgun (WGS) entry which is preliminary data.</text>
</comment>
<reference evidence="3" key="2">
    <citation type="journal article" date="2023" name="IMA Fungus">
        <title>Comparative genomic study of the Penicillium genus elucidates a diverse pangenome and 15 lateral gene transfer events.</title>
        <authorList>
            <person name="Petersen C."/>
            <person name="Sorensen T."/>
            <person name="Nielsen M.R."/>
            <person name="Sondergaard T.E."/>
            <person name="Sorensen J.L."/>
            <person name="Fitzpatrick D.A."/>
            <person name="Frisvad J.C."/>
            <person name="Nielsen K.L."/>
        </authorList>
    </citation>
    <scope>NUCLEOTIDE SEQUENCE</scope>
    <source>
        <strain evidence="3">IBT 17660</strain>
    </source>
</reference>
<dbReference type="InterPro" id="IPR007219">
    <property type="entry name" value="XnlR_reg_dom"/>
</dbReference>
<accession>A0A9W9WHW6</accession>
<reference evidence="3" key="1">
    <citation type="submission" date="2022-12" db="EMBL/GenBank/DDBJ databases">
        <authorList>
            <person name="Petersen C."/>
        </authorList>
    </citation>
    <scope>NUCLEOTIDE SEQUENCE</scope>
    <source>
        <strain evidence="3">IBT 17660</strain>
    </source>
</reference>